<dbReference type="EMBL" id="LR590464">
    <property type="protein sequence ID" value="VTP68160.1"/>
    <property type="molecule type" value="Genomic_DNA"/>
</dbReference>
<dbReference type="InterPro" id="IPR036188">
    <property type="entry name" value="FAD/NAD-bd_sf"/>
</dbReference>
<reference evidence="1 2" key="1">
    <citation type="submission" date="2019-05" db="EMBL/GenBank/DDBJ databases">
        <authorList>
            <consortium name="Pathogen Informatics"/>
        </authorList>
    </citation>
    <scope>NUCLEOTIDE SEQUENCE [LARGE SCALE GENOMIC DNA]</scope>
    <source>
        <strain evidence="1 2">NCTC13032</strain>
    </source>
</reference>
<protein>
    <submittedName>
        <fullName evidence="1">Protoporphyrinogen oxidase</fullName>
    </submittedName>
</protein>
<dbReference type="Gene3D" id="3.50.50.60">
    <property type="entry name" value="FAD/NAD(P)-binding domain"/>
    <property type="match status" value="1"/>
</dbReference>
<proteinExistence type="predicted"/>
<gene>
    <name evidence="1" type="ORF">NCTC13032_03415</name>
</gene>
<organism evidence="1 2">
    <name type="scientific">Leclercia adecarboxylata</name>
    <dbReference type="NCBI Taxonomy" id="83655"/>
    <lineage>
        <taxon>Bacteria</taxon>
        <taxon>Pseudomonadati</taxon>
        <taxon>Pseudomonadota</taxon>
        <taxon>Gammaproteobacteria</taxon>
        <taxon>Enterobacterales</taxon>
        <taxon>Enterobacteriaceae</taxon>
        <taxon>Leclercia</taxon>
    </lineage>
</organism>
<sequence>MNGFLPHIKGRIETGAEVSKIYANQRIVALADGRQYRYERMISTLVLPELIRLMGDEVPPEVRKAAKGLRHVSFAA</sequence>
<dbReference type="Proteomes" id="UP000310719">
    <property type="component" value="Chromosome"/>
</dbReference>
<dbReference type="AlphaFoldDB" id="A0A4U9HUV6"/>
<accession>A0A4U9HUV6</accession>
<evidence type="ECO:0000313" key="1">
    <source>
        <dbReference type="EMBL" id="VTP68160.1"/>
    </source>
</evidence>
<name>A0A4U9HUV6_9ENTR</name>
<evidence type="ECO:0000313" key="2">
    <source>
        <dbReference type="Proteomes" id="UP000310719"/>
    </source>
</evidence>